<comment type="caution">
    <text evidence="8">The sequence shown here is derived from an EMBL/GenBank/DDBJ whole genome shotgun (WGS) entry which is preliminary data.</text>
</comment>
<keyword evidence="5" id="KW-0326">Glycosidase</keyword>
<dbReference type="SUPFAM" id="SSF49785">
    <property type="entry name" value="Galactose-binding domain-like"/>
    <property type="match status" value="1"/>
</dbReference>
<dbReference type="EC" id="3.2.1.23" evidence="3"/>
<evidence type="ECO:0000313" key="8">
    <source>
        <dbReference type="EMBL" id="OEF25768.1"/>
    </source>
</evidence>
<dbReference type="eggNOG" id="COG3250">
    <property type="taxonomic scope" value="Bacteria"/>
</dbReference>
<gene>
    <name evidence="8" type="ORF">A1QC_08355</name>
</gene>
<dbReference type="Proteomes" id="UP000094070">
    <property type="component" value="Unassembled WGS sequence"/>
</dbReference>
<name>A0A1E5E2Q5_9VIBR</name>
<dbReference type="Gene3D" id="2.60.120.260">
    <property type="entry name" value="Galactose-binding domain-like"/>
    <property type="match status" value="1"/>
</dbReference>
<evidence type="ECO:0000256" key="2">
    <source>
        <dbReference type="ARBA" id="ARBA00007401"/>
    </source>
</evidence>
<dbReference type="InterPro" id="IPR050347">
    <property type="entry name" value="Bact_Beta-galactosidase"/>
</dbReference>
<dbReference type="PANTHER" id="PTHR46323:SF2">
    <property type="entry name" value="BETA-GALACTOSIDASE"/>
    <property type="match status" value="1"/>
</dbReference>
<evidence type="ECO:0000256" key="5">
    <source>
        <dbReference type="ARBA" id="ARBA00023295"/>
    </source>
</evidence>
<dbReference type="Pfam" id="PF02837">
    <property type="entry name" value="Glyco_hydro_2_N"/>
    <property type="match status" value="1"/>
</dbReference>
<dbReference type="OrthoDB" id="9758603at2"/>
<protein>
    <recommendedName>
        <fullName evidence="3">beta-galactosidase</fullName>
        <ecNumber evidence="3">3.2.1.23</ecNumber>
    </recommendedName>
</protein>
<dbReference type="PANTHER" id="PTHR46323">
    <property type="entry name" value="BETA-GALACTOSIDASE"/>
    <property type="match status" value="1"/>
</dbReference>
<sequence length="156" mass="17647">MKLNTLAPHSPLHSYRHQTDASNGTQGSRVSLNGDWQFQLFSSPESVPESVLDMVFSTKINAVVEGNGEISWLAMPVPSNWQLHDQVNDNPIYTNIKYPFPDTPPFVPIDNPTGCYRHCFEWQPTDMNESMRIVFEGGNSACHVWCNGQWIGYSQD</sequence>
<dbReference type="GO" id="GO:0009341">
    <property type="term" value="C:beta-galactosidase complex"/>
    <property type="evidence" value="ECO:0007669"/>
    <property type="project" value="TreeGrafter"/>
</dbReference>
<dbReference type="InterPro" id="IPR008979">
    <property type="entry name" value="Galactose-bd-like_sf"/>
</dbReference>
<dbReference type="AlphaFoldDB" id="A0A1E5E2Q5"/>
<evidence type="ECO:0000256" key="6">
    <source>
        <dbReference type="SAM" id="MobiDB-lite"/>
    </source>
</evidence>
<evidence type="ECO:0000313" key="9">
    <source>
        <dbReference type="Proteomes" id="UP000094070"/>
    </source>
</evidence>
<comment type="catalytic activity">
    <reaction evidence="1">
        <text>Hydrolysis of terminal non-reducing beta-D-galactose residues in beta-D-galactosides.</text>
        <dbReference type="EC" id="3.2.1.23"/>
    </reaction>
</comment>
<comment type="similarity">
    <text evidence="2">Belongs to the glycosyl hydrolase 2 family.</text>
</comment>
<keyword evidence="4" id="KW-0378">Hydrolase</keyword>
<dbReference type="EMBL" id="AJYK02000058">
    <property type="protein sequence ID" value="OEF25768.1"/>
    <property type="molecule type" value="Genomic_DNA"/>
</dbReference>
<dbReference type="GO" id="GO:0005990">
    <property type="term" value="P:lactose catabolic process"/>
    <property type="evidence" value="ECO:0007669"/>
    <property type="project" value="TreeGrafter"/>
</dbReference>
<proteinExistence type="inferred from homology"/>
<evidence type="ECO:0000259" key="7">
    <source>
        <dbReference type="Pfam" id="PF02837"/>
    </source>
</evidence>
<reference evidence="8 9" key="1">
    <citation type="journal article" date="2012" name="Science">
        <title>Ecological populations of bacteria act as socially cohesive units of antibiotic production and resistance.</title>
        <authorList>
            <person name="Cordero O.X."/>
            <person name="Wildschutte H."/>
            <person name="Kirkup B."/>
            <person name="Proehl S."/>
            <person name="Ngo L."/>
            <person name="Hussain F."/>
            <person name="Le Roux F."/>
            <person name="Mincer T."/>
            <person name="Polz M.F."/>
        </authorList>
    </citation>
    <scope>NUCLEOTIDE SEQUENCE [LARGE SCALE GENOMIC DNA]</scope>
    <source>
        <strain evidence="8 9">1S-45</strain>
    </source>
</reference>
<dbReference type="InterPro" id="IPR006104">
    <property type="entry name" value="Glyco_hydro_2_N"/>
</dbReference>
<dbReference type="GO" id="GO:0004565">
    <property type="term" value="F:beta-galactosidase activity"/>
    <property type="evidence" value="ECO:0007669"/>
    <property type="project" value="UniProtKB-EC"/>
</dbReference>
<evidence type="ECO:0000256" key="4">
    <source>
        <dbReference type="ARBA" id="ARBA00022801"/>
    </source>
</evidence>
<feature type="domain" description="Glycosyl hydrolases family 2 sugar binding" evidence="7">
    <location>
        <begin position="31"/>
        <end position="156"/>
    </location>
</feature>
<dbReference type="RefSeq" id="WP_017025119.1">
    <property type="nucleotide sequence ID" value="NZ_AJYK02000058.1"/>
</dbReference>
<feature type="region of interest" description="Disordered" evidence="6">
    <location>
        <begin position="1"/>
        <end position="28"/>
    </location>
</feature>
<organism evidence="8 9">
    <name type="scientific">Vibrio rumoiensis 1S-45</name>
    <dbReference type="NCBI Taxonomy" id="1188252"/>
    <lineage>
        <taxon>Bacteria</taxon>
        <taxon>Pseudomonadati</taxon>
        <taxon>Pseudomonadota</taxon>
        <taxon>Gammaproteobacteria</taxon>
        <taxon>Vibrionales</taxon>
        <taxon>Vibrionaceae</taxon>
        <taxon>Vibrio</taxon>
    </lineage>
</organism>
<dbReference type="STRING" id="1188252.A1QC_08355"/>
<evidence type="ECO:0000256" key="3">
    <source>
        <dbReference type="ARBA" id="ARBA00012756"/>
    </source>
</evidence>
<evidence type="ECO:0000256" key="1">
    <source>
        <dbReference type="ARBA" id="ARBA00001412"/>
    </source>
</evidence>
<accession>A0A1E5E2Q5</accession>
<keyword evidence="9" id="KW-1185">Reference proteome</keyword>